<gene>
    <name evidence="12" type="ORF">A4W93_13780</name>
</gene>
<dbReference type="SUPFAM" id="SSF47384">
    <property type="entry name" value="Homodimeric domain of signal transducing histidine kinase"/>
    <property type="match status" value="1"/>
</dbReference>
<dbReference type="PROSITE" id="PS50110">
    <property type="entry name" value="RESPONSE_REGULATORY"/>
    <property type="match status" value="2"/>
</dbReference>
<keyword evidence="4" id="KW-0597">Phosphoprotein</keyword>
<dbReference type="PROSITE" id="PS50885">
    <property type="entry name" value="HAMP"/>
    <property type="match status" value="7"/>
</dbReference>
<organism evidence="12 13">
    <name type="scientific">Piscinibacter gummiphilus</name>
    <dbReference type="NCBI Taxonomy" id="946333"/>
    <lineage>
        <taxon>Bacteria</taxon>
        <taxon>Pseudomonadati</taxon>
        <taxon>Pseudomonadota</taxon>
        <taxon>Betaproteobacteria</taxon>
        <taxon>Burkholderiales</taxon>
        <taxon>Sphaerotilaceae</taxon>
        <taxon>Piscinibacter</taxon>
    </lineage>
</organism>
<dbReference type="SUPFAM" id="SSF55874">
    <property type="entry name" value="ATPase domain of HSP90 chaperone/DNA topoisomerase II/histidine kinase"/>
    <property type="match status" value="1"/>
</dbReference>
<dbReference type="PROSITE" id="PS50109">
    <property type="entry name" value="HIS_KIN"/>
    <property type="match status" value="1"/>
</dbReference>
<comment type="subcellular location">
    <subcellularLocation>
        <location evidence="2">Membrane</location>
    </subcellularLocation>
</comment>
<dbReference type="KEGG" id="rgu:A4W93_13780"/>
<dbReference type="SMART" id="SM00448">
    <property type="entry name" value="REC"/>
    <property type="match status" value="2"/>
</dbReference>
<keyword evidence="7 12" id="KW-0418">Kinase</keyword>
<evidence type="ECO:0000256" key="7">
    <source>
        <dbReference type="ARBA" id="ARBA00022777"/>
    </source>
</evidence>
<dbReference type="GO" id="GO:0000155">
    <property type="term" value="F:phosphorelay sensor kinase activity"/>
    <property type="evidence" value="ECO:0007669"/>
    <property type="project" value="InterPro"/>
</dbReference>
<dbReference type="InterPro" id="IPR003660">
    <property type="entry name" value="HAMP_dom"/>
</dbReference>
<dbReference type="Gene3D" id="6.10.340.10">
    <property type="match status" value="1"/>
</dbReference>
<evidence type="ECO:0000256" key="8">
    <source>
        <dbReference type="ARBA" id="ARBA00023012"/>
    </source>
</evidence>
<keyword evidence="13" id="KW-1185">Reference proteome</keyword>
<comment type="catalytic activity">
    <reaction evidence="1">
        <text>ATP + protein L-histidine = ADP + protein N-phospho-L-histidine.</text>
        <dbReference type="EC" id="2.7.13.3"/>
    </reaction>
</comment>
<accession>A0A1W6L994</accession>
<dbReference type="CDD" id="cd17546">
    <property type="entry name" value="REC_hyHK_CKI1_RcsC-like"/>
    <property type="match status" value="1"/>
</dbReference>
<dbReference type="Gene3D" id="1.10.287.130">
    <property type="match status" value="1"/>
</dbReference>
<dbReference type="Proteomes" id="UP000193427">
    <property type="component" value="Chromosome"/>
</dbReference>
<evidence type="ECO:0000256" key="9">
    <source>
        <dbReference type="ARBA" id="ARBA00023026"/>
    </source>
</evidence>
<proteinExistence type="predicted"/>
<evidence type="ECO:0000256" key="4">
    <source>
        <dbReference type="ARBA" id="ARBA00022553"/>
    </source>
</evidence>
<dbReference type="InterPro" id="IPR004358">
    <property type="entry name" value="Sig_transdc_His_kin-like_C"/>
</dbReference>
<dbReference type="SUPFAM" id="SSF58104">
    <property type="entry name" value="Methyl-accepting chemotaxis protein (MCP) signaling domain"/>
    <property type="match status" value="1"/>
</dbReference>
<evidence type="ECO:0000256" key="10">
    <source>
        <dbReference type="ARBA" id="ARBA00058004"/>
    </source>
</evidence>
<dbReference type="STRING" id="946333.A4W93_13780"/>
<dbReference type="InterPro" id="IPR003018">
    <property type="entry name" value="GAF"/>
</dbReference>
<keyword evidence="9" id="KW-0843">Virulence</keyword>
<comment type="function">
    <text evidence="10">Member of the two-component regulatory system BvgS/BvgA. Phosphorylates BvgA via a four-step phosphorelay in response to environmental signals.</text>
</comment>
<evidence type="ECO:0000256" key="6">
    <source>
        <dbReference type="ARBA" id="ARBA00022729"/>
    </source>
</evidence>
<dbReference type="PRINTS" id="PR00344">
    <property type="entry name" value="BCTRLSENSOR"/>
</dbReference>
<dbReference type="EC" id="2.7.13.3" evidence="3"/>
<dbReference type="Pfam" id="PF00672">
    <property type="entry name" value="HAMP"/>
    <property type="match status" value="6"/>
</dbReference>
<dbReference type="Pfam" id="PF02518">
    <property type="entry name" value="HATPase_c"/>
    <property type="match status" value="1"/>
</dbReference>
<dbReference type="Pfam" id="PF18947">
    <property type="entry name" value="HAMP_2"/>
    <property type="match status" value="1"/>
</dbReference>
<dbReference type="Gene3D" id="3.40.50.2300">
    <property type="match status" value="2"/>
</dbReference>
<dbReference type="CDD" id="cd16922">
    <property type="entry name" value="HATPase_EvgS-ArcB-TorS-like"/>
    <property type="match status" value="1"/>
</dbReference>
<reference evidence="12 13" key="1">
    <citation type="submission" date="2016-04" db="EMBL/GenBank/DDBJ databases">
        <title>Complete genome sequence of natural rubber-degrading, novel Gram-negative bacterium, Rhizobacter gummiphilus strain NS21.</title>
        <authorList>
            <person name="Tabata M."/>
            <person name="Kasai D."/>
            <person name="Fukuda M."/>
        </authorList>
    </citation>
    <scope>NUCLEOTIDE SEQUENCE [LARGE SCALE GENOMIC DNA]</scope>
    <source>
        <strain evidence="12 13">NS21</strain>
    </source>
</reference>
<dbReference type="InterPro" id="IPR001789">
    <property type="entry name" value="Sig_transdc_resp-reg_receiver"/>
</dbReference>
<dbReference type="CDD" id="cd06225">
    <property type="entry name" value="HAMP"/>
    <property type="match status" value="6"/>
</dbReference>
<evidence type="ECO:0000256" key="2">
    <source>
        <dbReference type="ARBA" id="ARBA00004370"/>
    </source>
</evidence>
<evidence type="ECO:0000313" key="13">
    <source>
        <dbReference type="Proteomes" id="UP000193427"/>
    </source>
</evidence>
<dbReference type="RefSeq" id="WP_085751160.1">
    <property type="nucleotide sequence ID" value="NZ_BSPR01000007.1"/>
</dbReference>
<evidence type="ECO:0000256" key="1">
    <source>
        <dbReference type="ARBA" id="ARBA00000085"/>
    </source>
</evidence>
<dbReference type="Pfam" id="PF00512">
    <property type="entry name" value="HisKA"/>
    <property type="match status" value="1"/>
</dbReference>
<keyword evidence="8" id="KW-0902">Two-component regulatory system</keyword>
<dbReference type="EMBL" id="CP015118">
    <property type="protein sequence ID" value="ARN20881.1"/>
    <property type="molecule type" value="Genomic_DNA"/>
</dbReference>
<keyword evidence="6" id="KW-0732">Signal</keyword>
<name>A0A1W6L994_9BURK</name>
<dbReference type="InterPro" id="IPR003594">
    <property type="entry name" value="HATPase_dom"/>
</dbReference>
<dbReference type="PANTHER" id="PTHR45339:SF1">
    <property type="entry name" value="HYBRID SIGNAL TRANSDUCTION HISTIDINE KINASE J"/>
    <property type="match status" value="1"/>
</dbReference>
<dbReference type="SMART" id="SM00388">
    <property type="entry name" value="HisKA"/>
    <property type="match status" value="1"/>
</dbReference>
<dbReference type="InterPro" id="IPR036097">
    <property type="entry name" value="HisK_dim/P_sf"/>
</dbReference>
<dbReference type="FunFam" id="3.30.565.10:FF:000010">
    <property type="entry name" value="Sensor histidine kinase RcsC"/>
    <property type="match status" value="1"/>
</dbReference>
<dbReference type="SUPFAM" id="SSF52172">
    <property type="entry name" value="CheY-like"/>
    <property type="match status" value="2"/>
</dbReference>
<dbReference type="SUPFAM" id="SSF158472">
    <property type="entry name" value="HAMP domain-like"/>
    <property type="match status" value="1"/>
</dbReference>
<dbReference type="InterPro" id="IPR011006">
    <property type="entry name" value="CheY-like_superfamily"/>
</dbReference>
<evidence type="ECO:0000256" key="3">
    <source>
        <dbReference type="ARBA" id="ARBA00012438"/>
    </source>
</evidence>
<sequence>MNVLDNLAPVARSDDAQWGALLAALSALRKGDAAIRLPLHWPGVAGKVADAFNDVVEQNASMAEELSRLRQVVGKEGKLKQRASLREARGFWGESIDCINALIDDLVHPTSEVARVIGAVAQGDLNKSMALEVEGRPLEGEFLRTAKTINTMVEQLGDFSAEVTRVAREVGTEGKLGGQAKVKGVAGTWKDLTDSVNSMAGNLTDQVRNIADVTTAVAKGDLSKKIDVDVKGEFLTLKNTINTMVDQLRSFASEVTRVAREVGTEGSLGGQAQVEGVSGTWKDLTDSVNSMAGNLTSQVRNIADVTKAVAAGDLSKKITVDVKGEILELKNTVNTMVDQLRSFAAEVTRVAREVGTEGKLGGQADVQGVAGTWKDLTESVNFMAGNLTSQVRNIAEVTTAVAAGDLSKKITVDVKGEISELKNTINTMVDQLRSFAAEVTRVAREVGTEGKLGGQADVQGVAGTWKDLTDSVNLMASNLTSQVRNIADVTKAVAAGNLSEKITVDVKGEILELKATINTMVDQLSSFAAEVTRVAREVGTEGRLGGQAQVTGVSGTWKDLTDNVNFMAGNLTSQVRGIAKVVTAVADGDLKQKLTVEAKGEIAALADTINSMTDTLAIFADQVTGVAREVGVEGKLGGQAKVPGASGTWKGLTENVNELAANLTTQVRAIAEVATAVTQGDLTRSITVDTQGEVASLKDTINEMIRNLKDTTQKNTEQDWLKTNLAKFTRMLQGQRDLVAVGQLILSELAPVVGVQQAEFYVLRPGADSHKLKLFASYASGGQQMHGKEVGLGEGLVGQCALDKQKVLLTNVASSAFRIASGLSENAALDVLVLPVVFEGEVRGVLELASLQRFNPVHEAFLTQLTESIGIVINTIEANSRTESLLEQSQSLAEELQNRQQELQQTNDELQDKARLLAHQNQEVERKNAEVEQARQALEEKAEQLALTSKYKSEFLANMSHELRTPLNSLLILSDQLCRNPEGNLSGKQVEFSKTIHASGNDLLMLINDILDLSKIESGTVAVDVSELRVEDLHRSVERSFRHFAESKHVDFLINVAGDLPKSLVTDVKRLQQIIKNLLSNAFKFTHQGHVTFSIAVATEGWSPDNESLNRATQVLAFAVADTGIGISADKQQIIFEAFQQADGSTSRKYGGTGLGLAISRELSRLLGGEIRLVSVPGSGSTFTLYLPHSHVAARPPRQVRWLNGDKGPDSGTRPKPPVQQSRAALRPVGELHESAGEGDGDGELFQNPADDDRGDISSGDRVLLIVENDLAFGKVLLDAARLAGFKGLVSGTGAGALTMVREYQPAAITLDIFLPDMQGWRVLDRLKTDQSTRHVPICVVSTDESRERAFAAGAIGFLAKPLQSKDAVDDAARELYRYVERGTRRLLVAMPGSPARSEFLLRLDEGIETVVVQDAAAARAALTTVDAAVIDAGLDGLGPEDVAEAIEARGGVCPPAVVVHAPGGLSDSAWNVAGGAFALRRSDGWPATFAQATAVLHRNPGTMSEEQRNAIDEVLGAHRSLAGKKALIVDDDMRNIFALATVLDNEGMVIVSAGNGREAIRLVEADPTIDIVLMDIMMPEMDGMETMREIRKLPRGRDLPMVAVTAKAMKGDRQKCIEAGAWDYLSKPVDPMHLLAALRGWLCR</sequence>
<evidence type="ECO:0000313" key="12">
    <source>
        <dbReference type="EMBL" id="ARN20881.1"/>
    </source>
</evidence>
<dbReference type="InterPro" id="IPR003661">
    <property type="entry name" value="HisK_dim/P_dom"/>
</dbReference>
<dbReference type="Gene3D" id="3.30.450.40">
    <property type="match status" value="1"/>
</dbReference>
<keyword evidence="5" id="KW-0808">Transferase</keyword>
<dbReference type="Gene3D" id="1.20.120.1530">
    <property type="match status" value="4"/>
</dbReference>
<protein>
    <recommendedName>
        <fullName evidence="11">Virulence sensor protein BvgS</fullName>
        <ecNumber evidence="3">2.7.13.3</ecNumber>
    </recommendedName>
</protein>
<dbReference type="Pfam" id="PF00072">
    <property type="entry name" value="Response_reg"/>
    <property type="match status" value="2"/>
</dbReference>
<dbReference type="InterPro" id="IPR036890">
    <property type="entry name" value="HATPase_C_sf"/>
</dbReference>
<dbReference type="InterPro" id="IPR005467">
    <property type="entry name" value="His_kinase_dom"/>
</dbReference>
<dbReference type="SUPFAM" id="SSF55781">
    <property type="entry name" value="GAF domain-like"/>
    <property type="match status" value="1"/>
</dbReference>
<dbReference type="SMART" id="SM00387">
    <property type="entry name" value="HATPase_c"/>
    <property type="match status" value="1"/>
</dbReference>
<evidence type="ECO:0000256" key="5">
    <source>
        <dbReference type="ARBA" id="ARBA00022679"/>
    </source>
</evidence>
<dbReference type="Pfam" id="PF13185">
    <property type="entry name" value="GAF_2"/>
    <property type="match status" value="1"/>
</dbReference>
<dbReference type="FunFam" id="1.20.120.1530:FF:000002">
    <property type="entry name" value="Two-component osmosensing histidine kinase"/>
    <property type="match status" value="4"/>
</dbReference>
<dbReference type="PANTHER" id="PTHR45339">
    <property type="entry name" value="HYBRID SIGNAL TRANSDUCTION HISTIDINE KINASE J"/>
    <property type="match status" value="1"/>
</dbReference>
<dbReference type="SMART" id="SM00304">
    <property type="entry name" value="HAMP"/>
    <property type="match status" value="7"/>
</dbReference>
<dbReference type="InterPro" id="IPR029016">
    <property type="entry name" value="GAF-like_dom_sf"/>
</dbReference>
<dbReference type="CDD" id="cd00082">
    <property type="entry name" value="HisKA"/>
    <property type="match status" value="1"/>
</dbReference>
<evidence type="ECO:0000256" key="11">
    <source>
        <dbReference type="ARBA" id="ARBA00070152"/>
    </source>
</evidence>
<dbReference type="Gene3D" id="3.30.565.10">
    <property type="entry name" value="Histidine kinase-like ATPase, C-terminal domain"/>
    <property type="match status" value="1"/>
</dbReference>
<dbReference type="GO" id="GO:0016020">
    <property type="term" value="C:membrane"/>
    <property type="evidence" value="ECO:0007669"/>
    <property type="project" value="UniProtKB-SubCell"/>
</dbReference>
<dbReference type="OrthoDB" id="5468482at2"/>